<accession>A0ABT1Y1D0</accession>
<comment type="similarity">
    <text evidence="1 6">Belongs to the ArgJ family.</text>
</comment>
<evidence type="ECO:0000313" key="8">
    <source>
        <dbReference type="Proteomes" id="UP001524944"/>
    </source>
</evidence>
<comment type="subunit">
    <text evidence="2 6">Heterotetramer of two alpha and two beta chains.</text>
</comment>
<keyword evidence="4 6" id="KW-0068">Autocatalytic cleavage</keyword>
<dbReference type="RefSeq" id="WP_257911491.1">
    <property type="nucleotide sequence ID" value="NZ_JANPWE010000001.1"/>
</dbReference>
<organism evidence="7 8">
    <name type="scientific">Dehalobacterium formicoaceticum</name>
    <dbReference type="NCBI Taxonomy" id="51515"/>
    <lineage>
        <taxon>Bacteria</taxon>
        <taxon>Bacillati</taxon>
        <taxon>Bacillota</taxon>
        <taxon>Clostridia</taxon>
        <taxon>Eubacteriales</taxon>
        <taxon>Peptococcaceae</taxon>
        <taxon>Dehalobacterium</taxon>
    </lineage>
</organism>
<feature type="binding site" evidence="6">
    <location>
        <position position="408"/>
    </location>
    <ligand>
        <name>substrate</name>
    </ligand>
</feature>
<evidence type="ECO:0000256" key="6">
    <source>
        <dbReference type="HAMAP-Rule" id="MF_01106"/>
    </source>
</evidence>
<dbReference type="NCBIfam" id="NF003802">
    <property type="entry name" value="PRK05388.1"/>
    <property type="match status" value="1"/>
</dbReference>
<comment type="caution">
    <text evidence="7">The sequence shown here is derived from an EMBL/GenBank/DDBJ whole genome shotgun (WGS) entry which is preliminary data.</text>
</comment>
<dbReference type="NCBIfam" id="TIGR00120">
    <property type="entry name" value="ArgJ"/>
    <property type="match status" value="1"/>
</dbReference>
<dbReference type="Pfam" id="PF01960">
    <property type="entry name" value="ArgJ"/>
    <property type="match status" value="1"/>
</dbReference>
<keyword evidence="6" id="KW-0511">Multifunctional enzyme</keyword>
<dbReference type="CDD" id="cd02152">
    <property type="entry name" value="OAT"/>
    <property type="match status" value="1"/>
</dbReference>
<proteinExistence type="inferred from homology"/>
<dbReference type="EMBL" id="JANPWE010000001">
    <property type="protein sequence ID" value="MCR6544000.1"/>
    <property type="molecule type" value="Genomic_DNA"/>
</dbReference>
<feature type="chain" id="PRO_5044899619" description="Arginine biosynthesis bifunctional protein ArgJ alpha chain" evidence="6">
    <location>
        <begin position="1"/>
        <end position="190"/>
    </location>
</feature>
<dbReference type="InterPro" id="IPR002813">
    <property type="entry name" value="Arg_biosynth_ArgJ"/>
</dbReference>
<comment type="subcellular location">
    <subcellularLocation>
        <location evidence="6">Cytoplasm</location>
    </subcellularLocation>
</comment>
<dbReference type="Gene3D" id="3.10.20.340">
    <property type="entry name" value="ArgJ beta chain, C-terminal domain"/>
    <property type="match status" value="1"/>
</dbReference>
<evidence type="ECO:0000256" key="5">
    <source>
        <dbReference type="ARBA" id="ARBA00023315"/>
    </source>
</evidence>
<reference evidence="7 8" key="1">
    <citation type="submission" date="2022-08" db="EMBL/GenBank/DDBJ databases">
        <title>Proteogenomics of the novel Dehalobacterium formicoaceticum strain EZ94 highlights a key role of methyltransferases during anaerobic dichloromethane degradation.</title>
        <authorList>
            <person name="Wasmund K."/>
        </authorList>
    </citation>
    <scope>NUCLEOTIDE SEQUENCE [LARGE SCALE GENOMIC DNA]</scope>
    <source>
        <strain evidence="7 8">EZ94</strain>
    </source>
</reference>
<comment type="catalytic activity">
    <reaction evidence="6">
        <text>N(2)-acetyl-L-ornithine + L-glutamate = N-acetyl-L-glutamate + L-ornithine</text>
        <dbReference type="Rhea" id="RHEA:15349"/>
        <dbReference type="ChEBI" id="CHEBI:29985"/>
        <dbReference type="ChEBI" id="CHEBI:44337"/>
        <dbReference type="ChEBI" id="CHEBI:46911"/>
        <dbReference type="ChEBI" id="CHEBI:57805"/>
        <dbReference type="EC" id="2.3.1.35"/>
    </reaction>
</comment>
<dbReference type="InterPro" id="IPR016117">
    <property type="entry name" value="ArgJ-like_dom_sf"/>
</dbReference>
<dbReference type="Gene3D" id="3.60.70.12">
    <property type="entry name" value="L-amino peptidase D-ALA esterase/amidase"/>
    <property type="match status" value="1"/>
</dbReference>
<keyword evidence="5 6" id="KW-0012">Acyltransferase</keyword>
<feature type="binding site" evidence="6">
    <location>
        <position position="154"/>
    </location>
    <ligand>
        <name>substrate</name>
    </ligand>
</feature>
<dbReference type="PANTHER" id="PTHR23100">
    <property type="entry name" value="ARGININE BIOSYNTHESIS BIFUNCTIONAL PROTEIN ARGJ"/>
    <property type="match status" value="1"/>
</dbReference>
<comment type="pathway">
    <text evidence="6">Amino-acid biosynthesis; L-arginine biosynthesis; N(2)-acetyl-L-ornithine from L-glutamate: step 1/4.</text>
</comment>
<dbReference type="InterPro" id="IPR042195">
    <property type="entry name" value="ArgJ_beta_C"/>
</dbReference>
<feature type="binding site" evidence="6">
    <location>
        <position position="277"/>
    </location>
    <ligand>
        <name>substrate</name>
    </ligand>
</feature>
<evidence type="ECO:0000256" key="3">
    <source>
        <dbReference type="ARBA" id="ARBA00022679"/>
    </source>
</evidence>
<feature type="chain" id="PRO_5044899618" description="Arginine biosynthesis bifunctional protein ArgJ beta chain" evidence="6">
    <location>
        <begin position="191"/>
        <end position="408"/>
    </location>
</feature>
<name>A0ABT1Y1D0_9FIRM</name>
<evidence type="ECO:0000256" key="1">
    <source>
        <dbReference type="ARBA" id="ARBA00006774"/>
    </source>
</evidence>
<evidence type="ECO:0000256" key="2">
    <source>
        <dbReference type="ARBA" id="ARBA00011475"/>
    </source>
</evidence>
<dbReference type="HAMAP" id="MF_01106">
    <property type="entry name" value="ArgJ"/>
    <property type="match status" value="1"/>
</dbReference>
<protein>
    <recommendedName>
        <fullName evidence="6">Arginine biosynthesis bifunctional protein ArgJ</fullName>
    </recommendedName>
    <domain>
        <recommendedName>
            <fullName evidence="6">Glutamate N-acetyltransferase</fullName>
            <ecNumber evidence="6">2.3.1.35</ecNumber>
        </recommendedName>
        <alternativeName>
            <fullName evidence="6">Ornithine acetyltransferase</fullName>
            <shortName evidence="6">OATase</shortName>
        </alternativeName>
        <alternativeName>
            <fullName evidence="6">Ornithine transacetylase</fullName>
        </alternativeName>
    </domain>
    <domain>
        <recommendedName>
            <fullName evidence="6">Amino-acid acetyltransferase</fullName>
            <ecNumber evidence="6">2.3.1.1</ecNumber>
        </recommendedName>
        <alternativeName>
            <fullName evidence="6">N-acetylglutamate synthase</fullName>
            <shortName evidence="6">AGSase</shortName>
        </alternativeName>
    </domain>
    <component>
        <recommendedName>
            <fullName evidence="6">Arginine biosynthesis bifunctional protein ArgJ alpha chain</fullName>
        </recommendedName>
    </component>
    <component>
        <recommendedName>
            <fullName evidence="6">Arginine biosynthesis bifunctional protein ArgJ beta chain</fullName>
        </recommendedName>
    </component>
</protein>
<keyword evidence="8" id="KW-1185">Reference proteome</keyword>
<dbReference type="GO" id="GO:0004358">
    <property type="term" value="F:L-glutamate N-acetyltransferase activity, acting on acetyl-L-ornithine as donor"/>
    <property type="evidence" value="ECO:0007669"/>
    <property type="project" value="UniProtKB-EC"/>
</dbReference>
<gene>
    <name evidence="6 7" type="primary">argJ</name>
    <name evidence="7" type="ORF">NVS47_00440</name>
</gene>
<feature type="binding site" evidence="6">
    <location>
        <position position="180"/>
    </location>
    <ligand>
        <name>substrate</name>
    </ligand>
</feature>
<keyword evidence="3 6" id="KW-0808">Transferase</keyword>
<comment type="catalytic activity">
    <reaction evidence="6">
        <text>L-glutamate + acetyl-CoA = N-acetyl-L-glutamate + CoA + H(+)</text>
        <dbReference type="Rhea" id="RHEA:24292"/>
        <dbReference type="ChEBI" id="CHEBI:15378"/>
        <dbReference type="ChEBI" id="CHEBI:29985"/>
        <dbReference type="ChEBI" id="CHEBI:44337"/>
        <dbReference type="ChEBI" id="CHEBI:57287"/>
        <dbReference type="ChEBI" id="CHEBI:57288"/>
        <dbReference type="EC" id="2.3.1.1"/>
    </reaction>
</comment>
<dbReference type="PANTHER" id="PTHR23100:SF0">
    <property type="entry name" value="ARGININE BIOSYNTHESIS BIFUNCTIONAL PROTEIN ARGJ, MITOCHONDRIAL"/>
    <property type="match status" value="1"/>
</dbReference>
<keyword evidence="6" id="KW-0963">Cytoplasm</keyword>
<keyword evidence="6" id="KW-0028">Amino-acid biosynthesis</keyword>
<comment type="function">
    <text evidence="6">Catalyzes two activities which are involved in the cyclic version of arginine biosynthesis: the synthesis of N-acetylglutamate from glutamate and acetyl-CoA as the acetyl donor, and of ornithine by transacetylation between N(2)-acetylornithine and glutamate.</text>
</comment>
<feature type="active site" description="Nucleophile" evidence="6">
    <location>
        <position position="191"/>
    </location>
</feature>
<feature type="site" description="Involved in the stabilization of negative charge on the oxyanion by the formation of the oxyanion hole" evidence="6">
    <location>
        <position position="118"/>
    </location>
</feature>
<keyword evidence="6" id="KW-0055">Arginine biosynthesis</keyword>
<sequence length="408" mass="42820">MAITVISGGVTAAQGFQSAGIHAGIKKSSKKKPDVAVIFSEVPAAAAGVYTQNRVKAAPVVHTQKTAAMGQGQAIVVNSGNANACTGEEGAQSARLMAAWTAQGLGIEEGLVMVASTGVIGQQLPRDIIQSGIKNAVDHLSPEGGHEAALAIMTTDLFSKEIAVQFSLGDKTVTLGGMSKGSGMIHPNMATMLGFITTDASIEPEILQKSLKKAVDKSFNMISVDGDTSTNDMTLILANGLAENKTIESDGALLEQFQEALDYVCIALAKMIAQDGEGASKLLEVQVQNALIEADAKKAAKAVISSSLVKSAFFGEDANWGRILCAVGYSEANIDPDRVEIFLESAAGRIQVADQGTGLLFNEEDAKKILQEKEIKVIIDLHQGSQGAVAWGCDLTYDYVKINADYRT</sequence>
<feature type="binding site" evidence="6">
    <location>
        <position position="403"/>
    </location>
    <ligand>
        <name>substrate</name>
    </ligand>
</feature>
<evidence type="ECO:0000256" key="4">
    <source>
        <dbReference type="ARBA" id="ARBA00022813"/>
    </source>
</evidence>
<comment type="pathway">
    <text evidence="6">Amino-acid biosynthesis; L-arginine biosynthesis; L-ornithine and N-acetyl-L-glutamate from L-glutamate and N(2)-acetyl-L-ornithine (cyclic): step 1/1.</text>
</comment>
<feature type="site" description="Cleavage; by autolysis" evidence="6">
    <location>
        <begin position="190"/>
        <end position="191"/>
    </location>
</feature>
<dbReference type="EC" id="2.3.1.1" evidence="6"/>
<dbReference type="Proteomes" id="UP001524944">
    <property type="component" value="Unassembled WGS sequence"/>
</dbReference>
<feature type="binding site" evidence="6">
    <location>
        <position position="191"/>
    </location>
    <ligand>
        <name>substrate</name>
    </ligand>
</feature>
<dbReference type="SUPFAM" id="SSF56266">
    <property type="entry name" value="DmpA/ArgJ-like"/>
    <property type="match status" value="1"/>
</dbReference>
<dbReference type="EC" id="2.3.1.35" evidence="6"/>
<feature type="site" description="Involved in the stabilization of negative charge on the oxyanion by the formation of the oxyanion hole" evidence="6">
    <location>
        <position position="117"/>
    </location>
</feature>
<evidence type="ECO:0000313" key="7">
    <source>
        <dbReference type="EMBL" id="MCR6544000.1"/>
    </source>
</evidence>